<evidence type="ECO:0000259" key="1">
    <source>
        <dbReference type="Pfam" id="PF12728"/>
    </source>
</evidence>
<dbReference type="EMBL" id="BJOV01000003">
    <property type="protein sequence ID" value="GEE01128.1"/>
    <property type="molecule type" value="Genomic_DNA"/>
</dbReference>
<dbReference type="InterPro" id="IPR041657">
    <property type="entry name" value="HTH_17"/>
</dbReference>
<dbReference type="RefSeq" id="WP_161894963.1">
    <property type="nucleotide sequence ID" value="NZ_BJOV01000003.1"/>
</dbReference>
<protein>
    <recommendedName>
        <fullName evidence="1">Helix-turn-helix domain-containing protein</fullName>
    </recommendedName>
</protein>
<evidence type="ECO:0000313" key="3">
    <source>
        <dbReference type="Proteomes" id="UP000444960"/>
    </source>
</evidence>
<gene>
    <name evidence="2" type="ORF">nbrc107696_15740</name>
</gene>
<dbReference type="OrthoDB" id="9806039at2"/>
<reference evidence="3" key="1">
    <citation type="submission" date="2019-06" db="EMBL/GenBank/DDBJ databases">
        <title>Gordonia isolated from sludge of a wastewater treatment plant.</title>
        <authorList>
            <person name="Tamura T."/>
            <person name="Aoyama K."/>
            <person name="Kang Y."/>
            <person name="Saito S."/>
            <person name="Akiyama N."/>
            <person name="Yazawa K."/>
            <person name="Gonoi T."/>
            <person name="Mikami Y."/>
        </authorList>
    </citation>
    <scope>NUCLEOTIDE SEQUENCE [LARGE SCALE GENOMIC DNA]</scope>
    <source>
        <strain evidence="3">NBRC 107696</strain>
    </source>
</reference>
<comment type="caution">
    <text evidence="2">The sequence shown here is derived from an EMBL/GenBank/DDBJ whole genome shotgun (WGS) entry which is preliminary data.</text>
</comment>
<sequence>MLIPLTGATSAVSKIGVSRATIYGLISTGQLKTVKVGRRRFTTDEFIDEFIANLPVDGPDAA</sequence>
<accession>A0A7I9V6X6</accession>
<dbReference type="AlphaFoldDB" id="A0A7I9V6X6"/>
<keyword evidence="3" id="KW-1185">Reference proteome</keyword>
<name>A0A7I9V6X6_9ACTN</name>
<organism evidence="2 3">
    <name type="scientific">Gordonia spumicola</name>
    <dbReference type="NCBI Taxonomy" id="589161"/>
    <lineage>
        <taxon>Bacteria</taxon>
        <taxon>Bacillati</taxon>
        <taxon>Actinomycetota</taxon>
        <taxon>Actinomycetes</taxon>
        <taxon>Mycobacteriales</taxon>
        <taxon>Gordoniaceae</taxon>
        <taxon>Gordonia</taxon>
    </lineage>
</organism>
<proteinExistence type="predicted"/>
<dbReference type="Proteomes" id="UP000444960">
    <property type="component" value="Unassembled WGS sequence"/>
</dbReference>
<dbReference type="Pfam" id="PF12728">
    <property type="entry name" value="HTH_17"/>
    <property type="match status" value="1"/>
</dbReference>
<feature type="domain" description="Helix-turn-helix" evidence="1">
    <location>
        <begin position="16"/>
        <end position="46"/>
    </location>
</feature>
<evidence type="ECO:0000313" key="2">
    <source>
        <dbReference type="EMBL" id="GEE01128.1"/>
    </source>
</evidence>